<evidence type="ECO:0000313" key="1">
    <source>
        <dbReference type="EMBL" id="VAX34306.1"/>
    </source>
</evidence>
<protein>
    <recommendedName>
        <fullName evidence="2">DUF1573 domain-containing protein</fullName>
    </recommendedName>
</protein>
<accession>A0A3B1CUM1</accession>
<name>A0A3B1CUM1_9ZZZZ</name>
<evidence type="ECO:0008006" key="2">
    <source>
        <dbReference type="Google" id="ProtNLM"/>
    </source>
</evidence>
<dbReference type="Pfam" id="PF07610">
    <property type="entry name" value="DUF1573"/>
    <property type="match status" value="1"/>
</dbReference>
<dbReference type="AlphaFoldDB" id="A0A3B1CUM1"/>
<dbReference type="EMBL" id="UOGI01000292">
    <property type="protein sequence ID" value="VAX34306.1"/>
    <property type="molecule type" value="Genomic_DNA"/>
</dbReference>
<reference evidence="1" key="1">
    <citation type="submission" date="2018-06" db="EMBL/GenBank/DDBJ databases">
        <authorList>
            <person name="Zhirakovskaya E."/>
        </authorList>
    </citation>
    <scope>NUCLEOTIDE SEQUENCE</scope>
</reference>
<gene>
    <name evidence="1" type="ORF">MNBD_NITROSPIRAE03-1657</name>
</gene>
<organism evidence="1">
    <name type="scientific">hydrothermal vent metagenome</name>
    <dbReference type="NCBI Taxonomy" id="652676"/>
    <lineage>
        <taxon>unclassified sequences</taxon>
        <taxon>metagenomes</taxon>
        <taxon>ecological metagenomes</taxon>
    </lineage>
</organism>
<proteinExistence type="predicted"/>
<dbReference type="InterPro" id="IPR011467">
    <property type="entry name" value="DUF1573"/>
</dbReference>
<sequence length="67" mass="7278">MRYFLIPLILLFSLLSAVQGAFAGASILFEDKAVDFGDVNQGDLLEHAFVFTNDGTDILVIEKVTAS</sequence>